<feature type="transmembrane region" description="Helical" evidence="7">
    <location>
        <begin position="128"/>
        <end position="149"/>
    </location>
</feature>
<comment type="subcellular location">
    <subcellularLocation>
        <location evidence="1 7">Cell membrane</location>
        <topology evidence="1 7">Multi-pass membrane protein</topology>
    </subcellularLocation>
</comment>
<feature type="domain" description="ABC transmembrane type-1" evidence="9">
    <location>
        <begin position="97"/>
        <end position="284"/>
    </location>
</feature>
<dbReference type="InterPro" id="IPR050366">
    <property type="entry name" value="BP-dependent_transpt_permease"/>
</dbReference>
<feature type="transmembrane region" description="Helical" evidence="7">
    <location>
        <begin position="97"/>
        <end position="121"/>
    </location>
</feature>
<evidence type="ECO:0000256" key="8">
    <source>
        <dbReference type="SAM" id="MobiDB-lite"/>
    </source>
</evidence>
<dbReference type="Pfam" id="PF00528">
    <property type="entry name" value="BPD_transp_1"/>
    <property type="match status" value="1"/>
</dbReference>
<evidence type="ECO:0000313" key="11">
    <source>
        <dbReference type="Proteomes" id="UP000734511"/>
    </source>
</evidence>
<evidence type="ECO:0000313" key="10">
    <source>
        <dbReference type="EMBL" id="NJP43551.1"/>
    </source>
</evidence>
<dbReference type="InterPro" id="IPR035906">
    <property type="entry name" value="MetI-like_sf"/>
</dbReference>
<feature type="transmembrane region" description="Helical" evidence="7">
    <location>
        <begin position="257"/>
        <end position="280"/>
    </location>
</feature>
<dbReference type="InterPro" id="IPR000515">
    <property type="entry name" value="MetI-like"/>
</dbReference>
<comment type="caution">
    <text evidence="10">The sequence shown here is derived from an EMBL/GenBank/DDBJ whole genome shotgun (WGS) entry which is preliminary data.</text>
</comment>
<dbReference type="SUPFAM" id="SSF161098">
    <property type="entry name" value="MetI-like"/>
    <property type="match status" value="1"/>
</dbReference>
<evidence type="ECO:0000256" key="6">
    <source>
        <dbReference type="ARBA" id="ARBA00023136"/>
    </source>
</evidence>
<proteinExistence type="inferred from homology"/>
<evidence type="ECO:0000256" key="7">
    <source>
        <dbReference type="RuleBase" id="RU363032"/>
    </source>
</evidence>
<dbReference type="Proteomes" id="UP000734511">
    <property type="component" value="Unassembled WGS sequence"/>
</dbReference>
<evidence type="ECO:0000256" key="1">
    <source>
        <dbReference type="ARBA" id="ARBA00004651"/>
    </source>
</evidence>
<comment type="similarity">
    <text evidence="7">Belongs to the binding-protein-dependent transport system permease family.</text>
</comment>
<feature type="region of interest" description="Disordered" evidence="8">
    <location>
        <begin position="1"/>
        <end position="28"/>
    </location>
</feature>
<dbReference type="Gene3D" id="1.10.3720.10">
    <property type="entry name" value="MetI-like"/>
    <property type="match status" value="1"/>
</dbReference>
<dbReference type="EMBL" id="JAATEJ010000005">
    <property type="protein sequence ID" value="NJP43551.1"/>
    <property type="molecule type" value="Genomic_DNA"/>
</dbReference>
<feature type="transmembrane region" description="Helical" evidence="7">
    <location>
        <begin position="155"/>
        <end position="172"/>
    </location>
</feature>
<sequence>MTAPAGTKPAPAPAARRPPGGRTRPAVAAGRRRRVYAAAVVTVLLAVAVAGPALAPHDPAAIAGPSYAPPGPGHPLGTDALGRDVLSRLLAGGRPLVFLPAAATAAACLLGAAAGTVSGYLGGRAGTVLGAATKLLLVFPPVLVLLVAVDARGGSALALGLVVVVTGAPFVARLTHAAARRTVTAGYVELAPALGESTASVLLREVLPAVARPLLADAGARLAGAMEISATAAFLGFGPQGPNWGAMVSENLSGVTLAPWGVAAPAGALALLVVCVNLGLDRLTRGAAA</sequence>
<keyword evidence="3" id="KW-1003">Cell membrane</keyword>
<feature type="transmembrane region" description="Helical" evidence="7">
    <location>
        <begin position="218"/>
        <end position="237"/>
    </location>
</feature>
<dbReference type="PANTHER" id="PTHR43386">
    <property type="entry name" value="OLIGOPEPTIDE TRANSPORT SYSTEM PERMEASE PROTEIN APPC"/>
    <property type="match status" value="1"/>
</dbReference>
<protein>
    <submittedName>
        <fullName evidence="10">ABC transporter permease</fullName>
    </submittedName>
</protein>
<organism evidence="10 11">
    <name type="scientific">Actinacidiphila epipremni</name>
    <dbReference type="NCBI Taxonomy" id="2053013"/>
    <lineage>
        <taxon>Bacteria</taxon>
        <taxon>Bacillati</taxon>
        <taxon>Actinomycetota</taxon>
        <taxon>Actinomycetes</taxon>
        <taxon>Kitasatosporales</taxon>
        <taxon>Streptomycetaceae</taxon>
        <taxon>Actinacidiphila</taxon>
    </lineage>
</organism>
<evidence type="ECO:0000256" key="5">
    <source>
        <dbReference type="ARBA" id="ARBA00022989"/>
    </source>
</evidence>
<dbReference type="RefSeq" id="WP_167982419.1">
    <property type="nucleotide sequence ID" value="NZ_JAATEJ010000005.1"/>
</dbReference>
<evidence type="ECO:0000259" key="9">
    <source>
        <dbReference type="PROSITE" id="PS50928"/>
    </source>
</evidence>
<keyword evidence="5 7" id="KW-1133">Transmembrane helix</keyword>
<dbReference type="PANTHER" id="PTHR43386:SF25">
    <property type="entry name" value="PEPTIDE ABC TRANSPORTER PERMEASE PROTEIN"/>
    <property type="match status" value="1"/>
</dbReference>
<name>A0ABX0ZJS0_9ACTN</name>
<dbReference type="PROSITE" id="PS50928">
    <property type="entry name" value="ABC_TM1"/>
    <property type="match status" value="1"/>
</dbReference>
<keyword evidence="2 7" id="KW-0813">Transport</keyword>
<reference evidence="10 11" key="1">
    <citation type="submission" date="2020-03" db="EMBL/GenBank/DDBJ databases">
        <title>WGS of actinomycetes isolated from Thailand.</title>
        <authorList>
            <person name="Thawai C."/>
        </authorList>
    </citation>
    <scope>NUCLEOTIDE SEQUENCE [LARGE SCALE GENOMIC DNA]</scope>
    <source>
        <strain evidence="10 11">PRB2-1</strain>
    </source>
</reference>
<gene>
    <name evidence="10" type="ORF">HCN08_09085</name>
</gene>
<evidence type="ECO:0000256" key="3">
    <source>
        <dbReference type="ARBA" id="ARBA00022475"/>
    </source>
</evidence>
<keyword evidence="11" id="KW-1185">Reference proteome</keyword>
<feature type="transmembrane region" description="Helical" evidence="7">
    <location>
        <begin position="35"/>
        <end position="55"/>
    </location>
</feature>
<dbReference type="CDD" id="cd06261">
    <property type="entry name" value="TM_PBP2"/>
    <property type="match status" value="1"/>
</dbReference>
<keyword evidence="6 7" id="KW-0472">Membrane</keyword>
<accession>A0ABX0ZJS0</accession>
<evidence type="ECO:0000256" key="2">
    <source>
        <dbReference type="ARBA" id="ARBA00022448"/>
    </source>
</evidence>
<keyword evidence="4 7" id="KW-0812">Transmembrane</keyword>
<evidence type="ECO:0000256" key="4">
    <source>
        <dbReference type="ARBA" id="ARBA00022692"/>
    </source>
</evidence>